<evidence type="ECO:0000313" key="2">
    <source>
        <dbReference type="Proteomes" id="UP000317650"/>
    </source>
</evidence>
<dbReference type="Proteomes" id="UP000317650">
    <property type="component" value="Chromosome 3"/>
</dbReference>
<accession>A0A4S8JE46</accession>
<comment type="caution">
    <text evidence="1">The sequence shown here is derived from an EMBL/GenBank/DDBJ whole genome shotgun (WGS) entry which is preliminary data.</text>
</comment>
<gene>
    <name evidence="1" type="ORF">C4D60_Mb03t21980</name>
</gene>
<keyword evidence="2" id="KW-1185">Reference proteome</keyword>
<protein>
    <submittedName>
        <fullName evidence="1">Uncharacterized protein</fullName>
    </submittedName>
</protein>
<proteinExistence type="predicted"/>
<evidence type="ECO:0000313" key="1">
    <source>
        <dbReference type="EMBL" id="THU59152.1"/>
    </source>
</evidence>
<dbReference type="EMBL" id="PYDT01000006">
    <property type="protein sequence ID" value="THU59152.1"/>
    <property type="molecule type" value="Genomic_DNA"/>
</dbReference>
<dbReference type="AlphaFoldDB" id="A0A4S8JE46"/>
<sequence length="197" mass="22514">MWRLGLRTFSRLDRLFPIWNALTSWRRTIFLDSKHRSDLESLILFVSWDIQKWKEATRAVRLVHWRQRKARFATFVTKAATESVNDGGRSSARVPWGRACALTRSTWRLVSSERPSGASLKRVAWPLNEAFGPRLTSPEHLCERPSTFLKSLRRTLANVGTPVMPASLGATVRLLLTSVAQSGFMETNISDRVMPYL</sequence>
<name>A0A4S8JE46_MUSBA</name>
<reference evidence="1 2" key="1">
    <citation type="journal article" date="2019" name="Nat. Plants">
        <title>Genome sequencing of Musa balbisiana reveals subgenome evolution and function divergence in polyploid bananas.</title>
        <authorList>
            <person name="Yao X."/>
        </authorList>
    </citation>
    <scope>NUCLEOTIDE SEQUENCE [LARGE SCALE GENOMIC DNA]</scope>
    <source>
        <strain evidence="2">cv. DH-PKW</strain>
        <tissue evidence="1">Leaves</tissue>
    </source>
</reference>
<organism evidence="1 2">
    <name type="scientific">Musa balbisiana</name>
    <name type="common">Banana</name>
    <dbReference type="NCBI Taxonomy" id="52838"/>
    <lineage>
        <taxon>Eukaryota</taxon>
        <taxon>Viridiplantae</taxon>
        <taxon>Streptophyta</taxon>
        <taxon>Embryophyta</taxon>
        <taxon>Tracheophyta</taxon>
        <taxon>Spermatophyta</taxon>
        <taxon>Magnoliopsida</taxon>
        <taxon>Liliopsida</taxon>
        <taxon>Zingiberales</taxon>
        <taxon>Musaceae</taxon>
        <taxon>Musa</taxon>
    </lineage>
</organism>